<comment type="function">
    <text evidence="15">Part of the Sec protein translocase complex. Interacts with the SecYEG preprotein conducting channel. Has a central role in coupling the hydrolysis of ATP to the transfer of proteins into and across the cell membrane, serving as an ATP-driven molecular motor driving the stepwise translocation of polypeptide chains across the membrane.</text>
</comment>
<dbReference type="Pfam" id="PF07517">
    <property type="entry name" value="SecA_DEAD"/>
    <property type="match status" value="1"/>
</dbReference>
<evidence type="ECO:0000256" key="13">
    <source>
        <dbReference type="ARBA" id="ARBA00023010"/>
    </source>
</evidence>
<dbReference type="PANTHER" id="PTHR30612">
    <property type="entry name" value="SECA INNER MEMBRANE COMPONENT OF SEC PROTEIN SECRETION SYSTEM"/>
    <property type="match status" value="1"/>
</dbReference>
<comment type="similarity">
    <text evidence="3 15 16">Belongs to the SecA family.</text>
</comment>
<organism evidence="21 22">
    <name type="scientific">candidate division WOR_3 bacterium SM23_42</name>
    <dbReference type="NCBI Taxonomy" id="1703779"/>
    <lineage>
        <taxon>Bacteria</taxon>
        <taxon>Bacteria division WOR-3</taxon>
    </lineage>
</organism>
<feature type="domain" description="SecA family profile" evidence="20">
    <location>
        <begin position="3"/>
        <end position="714"/>
    </location>
</feature>
<evidence type="ECO:0000256" key="14">
    <source>
        <dbReference type="ARBA" id="ARBA00023136"/>
    </source>
</evidence>
<evidence type="ECO:0000259" key="19">
    <source>
        <dbReference type="PROSITE" id="PS51194"/>
    </source>
</evidence>
<keyword evidence="5 15" id="KW-1003">Cell membrane</keyword>
<evidence type="ECO:0000256" key="17">
    <source>
        <dbReference type="SAM" id="MobiDB-lite"/>
    </source>
</evidence>
<dbReference type="InterPro" id="IPR011115">
    <property type="entry name" value="SecA_DEAD"/>
</dbReference>
<evidence type="ECO:0000256" key="2">
    <source>
        <dbReference type="ARBA" id="ARBA00004170"/>
    </source>
</evidence>
<keyword evidence="7" id="KW-0479">Metal-binding</keyword>
<dbReference type="NCBIfam" id="NF009538">
    <property type="entry name" value="PRK12904.1"/>
    <property type="match status" value="1"/>
</dbReference>
<evidence type="ECO:0000259" key="18">
    <source>
        <dbReference type="PROSITE" id="PS51192"/>
    </source>
</evidence>
<keyword evidence="4 15" id="KW-0813">Transport</keyword>
<evidence type="ECO:0000256" key="16">
    <source>
        <dbReference type="RuleBase" id="RU003874"/>
    </source>
</evidence>
<dbReference type="EMBL" id="LJUJ01000009">
    <property type="protein sequence ID" value="KPK63662.1"/>
    <property type="molecule type" value="Genomic_DNA"/>
</dbReference>
<keyword evidence="8 15" id="KW-0547">Nucleotide-binding</keyword>
<evidence type="ECO:0000256" key="3">
    <source>
        <dbReference type="ARBA" id="ARBA00007650"/>
    </source>
</evidence>
<dbReference type="GO" id="GO:0005829">
    <property type="term" value="C:cytosol"/>
    <property type="evidence" value="ECO:0007669"/>
    <property type="project" value="TreeGrafter"/>
</dbReference>
<evidence type="ECO:0000256" key="9">
    <source>
        <dbReference type="ARBA" id="ARBA00022833"/>
    </source>
</evidence>
<dbReference type="InterPro" id="IPR027417">
    <property type="entry name" value="P-loop_NTPase"/>
</dbReference>
<proteinExistence type="inferred from homology"/>
<feature type="binding site" evidence="15">
    <location>
        <position position="608"/>
    </location>
    <ligand>
        <name>ATP</name>
        <dbReference type="ChEBI" id="CHEBI:30616"/>
    </ligand>
</feature>
<dbReference type="SUPFAM" id="SSF52540">
    <property type="entry name" value="P-loop containing nucleoside triphosphate hydrolases"/>
    <property type="match status" value="2"/>
</dbReference>
<keyword evidence="6 15" id="KW-0963">Cytoplasm</keyword>
<feature type="region of interest" description="Disordered" evidence="17">
    <location>
        <begin position="917"/>
        <end position="998"/>
    </location>
</feature>
<keyword evidence="11 15" id="KW-0653">Protein transport</keyword>
<evidence type="ECO:0000256" key="10">
    <source>
        <dbReference type="ARBA" id="ARBA00022840"/>
    </source>
</evidence>
<dbReference type="GO" id="GO:0065002">
    <property type="term" value="P:intracellular protein transmembrane transport"/>
    <property type="evidence" value="ECO:0007669"/>
    <property type="project" value="UniProtKB-UniRule"/>
</dbReference>
<dbReference type="InterPro" id="IPR004027">
    <property type="entry name" value="SEC_C_motif"/>
</dbReference>
<dbReference type="Gene3D" id="3.90.1440.10">
    <property type="entry name" value="SecA, preprotein cross-linking domain"/>
    <property type="match status" value="1"/>
</dbReference>
<evidence type="ECO:0000256" key="8">
    <source>
        <dbReference type="ARBA" id="ARBA00022741"/>
    </source>
</evidence>
<evidence type="ECO:0000259" key="20">
    <source>
        <dbReference type="PROSITE" id="PS51196"/>
    </source>
</evidence>
<sequence length="998" mass="114384">MLQKILGKVFGTKTERELKELWPRVDEINSIYEKLKDVDLTKHTEDFRKRIKDGEDLDSIMPEAFALVKEACRRLLGKKWPVVDIETEWNMVPFDVQLIGAIVLHQGKIAEMKTGEGKTLVATMPLYLNALSGKGAHLITVNDYLARRDREWMGPVYESLGMTLGVLQQGMEQDARIQAYRCDITYGTNNEFGFDYLRDNMVWRFEDKVQRGHHYAIVDEVDSILIDEARTPLIISGPVEHETKAYNELNPIVQRLNSAQTVLVNRVVAEAKKLLDEGKDTEAGLKLLQARRGAPKNKQLLKLEQETGVKKLIEQTELNFLREKTFARIDDELYFVIDEKSHIVDLTEKGRQFVAPNDPKMFVLPDLSESIGKIDKDEHLTHKEKIFAKEKSYQEYATKNETLANLRALLRAYSLFERDVEYVVQDGRVIIVDTFTGRLMPGRRYSDGLHQAIEAKEQVRVQEETQTFATITIQNYFRMYEKLAGMTGTAATEANEFWTIYKLDVAEIPTKEPVRRPDYEDVVYRSRREKYNAIIDEIVRWHAKKRPILVGTTSVDVSEVLSRLLQRRGVPHEVLNAKHHQREAVIVASAGQPGAVTIATNMAGRGTDIKLGKGVVECSKCCIKCLDGDCSNCEHQQKKECMQDLPCGLYIIGTERHESRRIDNQLRGRSGRQGDPGSSRFYLSLEDNLMRIFGSDRVAEIMDRFGGGDQKPLTHPLVTRAIANAQKRVEENHFEVRKHLLEYDDVMNKQREVIYKIRDEVLLGENLKERAIHFFEDAVEDILMKYTDPKTNSEEWDWESIKSEFNLIFLTDVTIPKERIPKMKQEELLDLLLERAKEKLNWREQEFEPEVFHDLLKFVLLGTVDSKWRDHLYSLDALREGISLRAYGQKDPLIEYKFESRKMFDELQRDMARDASGLVFRAQPRPGARVRKPQQTHEYKPSVRPQTAAQAAGQAGAQSGAARSSPGTVTATKKVGRNDPCPCGSGKKYKKCCGRNVA</sequence>
<dbReference type="SMART" id="SM00957">
    <property type="entry name" value="SecA_DEAD"/>
    <property type="match status" value="1"/>
</dbReference>
<dbReference type="CDD" id="cd18803">
    <property type="entry name" value="SF2_C_secA"/>
    <property type="match status" value="1"/>
</dbReference>
<comment type="caution">
    <text evidence="21">The sequence shown here is derived from an EMBL/GenBank/DDBJ whole genome shotgun (WGS) entry which is preliminary data.</text>
</comment>
<dbReference type="Pfam" id="PF07516">
    <property type="entry name" value="SecA_SW"/>
    <property type="match status" value="1"/>
</dbReference>
<dbReference type="InterPro" id="IPR000185">
    <property type="entry name" value="SecA"/>
</dbReference>
<dbReference type="PANTHER" id="PTHR30612:SF0">
    <property type="entry name" value="CHLOROPLAST PROTEIN-TRANSPORTING ATPASE"/>
    <property type="match status" value="1"/>
</dbReference>
<dbReference type="InterPro" id="IPR036670">
    <property type="entry name" value="SecA_X-link_sf"/>
</dbReference>
<evidence type="ECO:0000256" key="7">
    <source>
        <dbReference type="ARBA" id="ARBA00022723"/>
    </source>
</evidence>
<feature type="compositionally biased region" description="Basic residues" evidence="17">
    <location>
        <begin position="987"/>
        <end position="998"/>
    </location>
</feature>
<gene>
    <name evidence="15 21" type="primary">secA</name>
    <name evidence="21" type="ORF">AMJ83_05520</name>
</gene>
<dbReference type="NCBIfam" id="TIGR00963">
    <property type="entry name" value="secA"/>
    <property type="match status" value="1"/>
</dbReference>
<evidence type="ECO:0000256" key="1">
    <source>
        <dbReference type="ARBA" id="ARBA00001947"/>
    </source>
</evidence>
<dbReference type="InterPro" id="IPR014018">
    <property type="entry name" value="SecA_motor_DEAD"/>
</dbReference>
<evidence type="ECO:0000256" key="15">
    <source>
        <dbReference type="HAMAP-Rule" id="MF_01382"/>
    </source>
</evidence>
<evidence type="ECO:0000256" key="5">
    <source>
        <dbReference type="ARBA" id="ARBA00022475"/>
    </source>
</evidence>
<reference evidence="21 22" key="1">
    <citation type="journal article" date="2015" name="Microbiome">
        <title>Genomic resolution of linkages in carbon, nitrogen, and sulfur cycling among widespread estuary sediment bacteria.</title>
        <authorList>
            <person name="Baker B.J."/>
            <person name="Lazar C.S."/>
            <person name="Teske A.P."/>
            <person name="Dick G.J."/>
        </authorList>
    </citation>
    <scope>NUCLEOTIDE SEQUENCE [LARGE SCALE GENOMIC DNA]</scope>
    <source>
        <strain evidence="21">SM23_42</strain>
    </source>
</reference>
<dbReference type="CDD" id="cd17928">
    <property type="entry name" value="DEXDc_SecA"/>
    <property type="match status" value="1"/>
</dbReference>
<feature type="domain" description="Helicase ATP-binding" evidence="18">
    <location>
        <begin position="99"/>
        <end position="257"/>
    </location>
</feature>
<comment type="subunit">
    <text evidence="15">Monomer and homodimer. Part of the essential Sec protein translocation apparatus which comprises SecA, SecYEG and auxiliary proteins SecDF. Other proteins may also be involved.</text>
</comment>
<feature type="binding site" evidence="15">
    <location>
        <begin position="115"/>
        <end position="119"/>
    </location>
    <ligand>
        <name>ATP</name>
        <dbReference type="ChEBI" id="CHEBI:30616"/>
    </ligand>
</feature>
<keyword evidence="9" id="KW-0862">Zinc</keyword>
<keyword evidence="10 15" id="KW-0067">ATP-binding</keyword>
<dbReference type="InterPro" id="IPR044722">
    <property type="entry name" value="SecA_SF2_C"/>
</dbReference>
<dbReference type="GO" id="GO:0006605">
    <property type="term" value="P:protein targeting"/>
    <property type="evidence" value="ECO:0007669"/>
    <property type="project" value="UniProtKB-UniRule"/>
</dbReference>
<dbReference type="HAMAP" id="MF_01382">
    <property type="entry name" value="SecA"/>
    <property type="match status" value="1"/>
</dbReference>
<dbReference type="InterPro" id="IPR011130">
    <property type="entry name" value="SecA_preprotein_X-link_dom"/>
</dbReference>
<name>A0A0S8FSY0_UNCW3</name>
<dbReference type="GO" id="GO:0031522">
    <property type="term" value="C:cell envelope Sec protein transport complex"/>
    <property type="evidence" value="ECO:0007669"/>
    <property type="project" value="TreeGrafter"/>
</dbReference>
<dbReference type="FunFam" id="3.40.50.300:FF:000246">
    <property type="entry name" value="Preprotein translocase subunit SecA"/>
    <property type="match status" value="1"/>
</dbReference>
<dbReference type="InterPro" id="IPR014001">
    <property type="entry name" value="Helicase_ATP-bd"/>
</dbReference>
<dbReference type="Gene3D" id="1.10.3060.10">
    <property type="entry name" value="Helical scaffold and wing domains of SecA"/>
    <property type="match status" value="1"/>
</dbReference>
<dbReference type="PROSITE" id="PS51194">
    <property type="entry name" value="HELICASE_CTER"/>
    <property type="match status" value="1"/>
</dbReference>
<dbReference type="FunFam" id="3.40.50.300:FF:000113">
    <property type="entry name" value="Preprotein translocase subunit SecA"/>
    <property type="match status" value="1"/>
</dbReference>
<accession>A0A0S8FSY0</accession>
<comment type="cofactor">
    <cofactor evidence="1">
        <name>Zn(2+)</name>
        <dbReference type="ChEBI" id="CHEBI:29105"/>
    </cofactor>
</comment>
<dbReference type="PATRIC" id="fig|1703779.3.peg.1433"/>
<dbReference type="InterPro" id="IPR001650">
    <property type="entry name" value="Helicase_C-like"/>
</dbReference>
<feature type="domain" description="Helicase C-terminal" evidence="19">
    <location>
        <begin position="518"/>
        <end position="719"/>
    </location>
</feature>
<evidence type="ECO:0000256" key="4">
    <source>
        <dbReference type="ARBA" id="ARBA00022448"/>
    </source>
</evidence>
<evidence type="ECO:0000313" key="21">
    <source>
        <dbReference type="EMBL" id="KPK63662.1"/>
    </source>
</evidence>
<dbReference type="GO" id="GO:0008564">
    <property type="term" value="F:protein-exporting ATPase activity"/>
    <property type="evidence" value="ECO:0007669"/>
    <property type="project" value="UniProtKB-EC"/>
</dbReference>
<dbReference type="InterPro" id="IPR011116">
    <property type="entry name" value="SecA_Wing/Scaffold"/>
</dbReference>
<dbReference type="STRING" id="1703779.AMJ83_05520"/>
<dbReference type="Pfam" id="PF21090">
    <property type="entry name" value="P-loop_SecA"/>
    <property type="match status" value="1"/>
</dbReference>
<evidence type="ECO:0000313" key="22">
    <source>
        <dbReference type="Proteomes" id="UP000051373"/>
    </source>
</evidence>
<protein>
    <recommendedName>
        <fullName evidence="15 16">Protein translocase subunit SecA</fullName>
        <ecNumber evidence="15">7.4.2.8</ecNumber>
    </recommendedName>
</protein>
<dbReference type="Pfam" id="PF01043">
    <property type="entry name" value="SecA_PP_bind"/>
    <property type="match status" value="1"/>
</dbReference>
<dbReference type="InterPro" id="IPR036266">
    <property type="entry name" value="SecA_Wing/Scaffold_sf"/>
</dbReference>
<dbReference type="GO" id="GO:0017038">
    <property type="term" value="P:protein import"/>
    <property type="evidence" value="ECO:0007669"/>
    <property type="project" value="InterPro"/>
</dbReference>
<evidence type="ECO:0000256" key="6">
    <source>
        <dbReference type="ARBA" id="ARBA00022490"/>
    </source>
</evidence>
<dbReference type="PRINTS" id="PR00906">
    <property type="entry name" value="SECA"/>
</dbReference>
<dbReference type="SMART" id="SM00958">
    <property type="entry name" value="SecA_PP_bind"/>
    <property type="match status" value="1"/>
</dbReference>
<feature type="binding site" evidence="15">
    <location>
        <position position="97"/>
    </location>
    <ligand>
        <name>ATP</name>
        <dbReference type="ChEBI" id="CHEBI:30616"/>
    </ligand>
</feature>
<dbReference type="SUPFAM" id="SSF81767">
    <property type="entry name" value="Pre-protein crosslinking domain of SecA"/>
    <property type="match status" value="1"/>
</dbReference>
<dbReference type="Gene3D" id="3.40.50.300">
    <property type="entry name" value="P-loop containing nucleotide triphosphate hydrolases"/>
    <property type="match status" value="2"/>
</dbReference>
<dbReference type="SUPFAM" id="SSF81886">
    <property type="entry name" value="Helical scaffold and wing domains of SecA"/>
    <property type="match status" value="1"/>
</dbReference>
<dbReference type="GO" id="GO:0005524">
    <property type="term" value="F:ATP binding"/>
    <property type="evidence" value="ECO:0007669"/>
    <property type="project" value="UniProtKB-UniRule"/>
</dbReference>
<dbReference type="EC" id="7.4.2.8" evidence="15"/>
<keyword evidence="12 15" id="KW-1278">Translocase</keyword>
<dbReference type="AlphaFoldDB" id="A0A0S8FSY0"/>
<feature type="compositionally biased region" description="Low complexity" evidence="17">
    <location>
        <begin position="948"/>
        <end position="965"/>
    </location>
</feature>
<dbReference type="GO" id="GO:0005886">
    <property type="term" value="C:plasma membrane"/>
    <property type="evidence" value="ECO:0007669"/>
    <property type="project" value="UniProtKB-SubCell"/>
</dbReference>
<dbReference type="GO" id="GO:0046872">
    <property type="term" value="F:metal ion binding"/>
    <property type="evidence" value="ECO:0007669"/>
    <property type="project" value="UniProtKB-KW"/>
</dbReference>
<evidence type="ECO:0000256" key="12">
    <source>
        <dbReference type="ARBA" id="ARBA00022967"/>
    </source>
</evidence>
<dbReference type="PROSITE" id="PS51192">
    <property type="entry name" value="HELICASE_ATP_BIND_1"/>
    <property type="match status" value="1"/>
</dbReference>
<keyword evidence="13 15" id="KW-0811">Translocation</keyword>
<dbReference type="PROSITE" id="PS51196">
    <property type="entry name" value="SECA_MOTOR_DEAD"/>
    <property type="match status" value="1"/>
</dbReference>
<dbReference type="PROSITE" id="PS01312">
    <property type="entry name" value="SECA"/>
    <property type="match status" value="1"/>
</dbReference>
<comment type="subcellular location">
    <subcellularLocation>
        <location evidence="15">Cell membrane</location>
        <topology evidence="15">Peripheral membrane protein</topology>
        <orientation evidence="15">Cytoplasmic side</orientation>
    </subcellularLocation>
    <subcellularLocation>
        <location evidence="15">Cytoplasm</location>
    </subcellularLocation>
    <subcellularLocation>
        <location evidence="2">Membrane</location>
        <topology evidence="2">Peripheral membrane protein</topology>
    </subcellularLocation>
    <text evidence="15">Distribution is 50-50.</text>
</comment>
<evidence type="ECO:0000256" key="11">
    <source>
        <dbReference type="ARBA" id="ARBA00022927"/>
    </source>
</evidence>
<keyword evidence="14 15" id="KW-0472">Membrane</keyword>
<dbReference type="Pfam" id="PF02810">
    <property type="entry name" value="SEC-C"/>
    <property type="match status" value="1"/>
</dbReference>
<dbReference type="GO" id="GO:0043952">
    <property type="term" value="P:protein transport by the Sec complex"/>
    <property type="evidence" value="ECO:0007669"/>
    <property type="project" value="UniProtKB-ARBA"/>
</dbReference>
<dbReference type="InterPro" id="IPR020937">
    <property type="entry name" value="SecA_CS"/>
</dbReference>
<comment type="catalytic activity">
    <reaction evidence="15">
        <text>ATP + H2O + cellular proteinSide 1 = ADP + phosphate + cellular proteinSide 2.</text>
        <dbReference type="EC" id="7.4.2.8"/>
    </reaction>
</comment>
<dbReference type="Proteomes" id="UP000051373">
    <property type="component" value="Unassembled WGS sequence"/>
</dbReference>